<dbReference type="Pfam" id="PF00078">
    <property type="entry name" value="RVT_1"/>
    <property type="match status" value="1"/>
</dbReference>
<dbReference type="Proteomes" id="UP000233837">
    <property type="component" value="Unassembled WGS sequence"/>
</dbReference>
<gene>
    <name evidence="2" type="ORF">MA16_Dca016235</name>
</gene>
<reference evidence="2 3" key="2">
    <citation type="journal article" date="2017" name="Nature">
        <title>The Apostasia genome and the evolution of orchids.</title>
        <authorList>
            <person name="Zhang G.Q."/>
            <person name="Liu K.W."/>
            <person name="Li Z."/>
            <person name="Lohaus R."/>
            <person name="Hsiao Y.Y."/>
            <person name="Niu S.C."/>
            <person name="Wang J.Y."/>
            <person name="Lin Y.C."/>
            <person name="Xu Q."/>
            <person name="Chen L.J."/>
            <person name="Yoshida K."/>
            <person name="Fujiwara S."/>
            <person name="Wang Z.W."/>
            <person name="Zhang Y.Q."/>
            <person name="Mitsuda N."/>
            <person name="Wang M."/>
            <person name="Liu G.H."/>
            <person name="Pecoraro L."/>
            <person name="Huang H.X."/>
            <person name="Xiao X.J."/>
            <person name="Lin M."/>
            <person name="Wu X.Y."/>
            <person name="Wu W.L."/>
            <person name="Chen Y.Y."/>
            <person name="Chang S.B."/>
            <person name="Sakamoto S."/>
            <person name="Ohme-Takagi M."/>
            <person name="Yagi M."/>
            <person name="Zeng S.J."/>
            <person name="Shen C.Y."/>
            <person name="Yeh C.M."/>
            <person name="Luo Y.B."/>
            <person name="Tsai W.C."/>
            <person name="Van de Peer Y."/>
            <person name="Liu Z.J."/>
        </authorList>
    </citation>
    <scope>NUCLEOTIDE SEQUENCE [LARGE SCALE GENOMIC DNA]</scope>
    <source>
        <tissue evidence="2">The whole plant</tissue>
    </source>
</reference>
<name>A0A2I0VVS7_9ASPA</name>
<accession>A0A2I0VVS7</accession>
<dbReference type="PANTHER" id="PTHR19446">
    <property type="entry name" value="REVERSE TRANSCRIPTASES"/>
    <property type="match status" value="1"/>
</dbReference>
<feature type="domain" description="Reverse transcriptase" evidence="1">
    <location>
        <begin position="22"/>
        <end position="119"/>
    </location>
</feature>
<dbReference type="AlphaFoldDB" id="A0A2I0VVS7"/>
<dbReference type="InterPro" id="IPR000477">
    <property type="entry name" value="RT_dom"/>
</dbReference>
<evidence type="ECO:0000259" key="1">
    <source>
        <dbReference type="Pfam" id="PF00078"/>
    </source>
</evidence>
<keyword evidence="3" id="KW-1185">Reference proteome</keyword>
<reference evidence="2 3" key="1">
    <citation type="journal article" date="2016" name="Sci. Rep.">
        <title>The Dendrobium catenatum Lindl. genome sequence provides insights into polysaccharide synthase, floral development and adaptive evolution.</title>
        <authorList>
            <person name="Zhang G.Q."/>
            <person name="Xu Q."/>
            <person name="Bian C."/>
            <person name="Tsai W.C."/>
            <person name="Yeh C.M."/>
            <person name="Liu K.W."/>
            <person name="Yoshida K."/>
            <person name="Zhang L.S."/>
            <person name="Chang S.B."/>
            <person name="Chen F."/>
            <person name="Shi Y."/>
            <person name="Su Y.Y."/>
            <person name="Zhang Y.Q."/>
            <person name="Chen L.J."/>
            <person name="Yin Y."/>
            <person name="Lin M."/>
            <person name="Huang H."/>
            <person name="Deng H."/>
            <person name="Wang Z.W."/>
            <person name="Zhu S.L."/>
            <person name="Zhao X."/>
            <person name="Deng C."/>
            <person name="Niu S.C."/>
            <person name="Huang J."/>
            <person name="Wang M."/>
            <person name="Liu G.H."/>
            <person name="Yang H.J."/>
            <person name="Xiao X.J."/>
            <person name="Hsiao Y.Y."/>
            <person name="Wu W.L."/>
            <person name="Chen Y.Y."/>
            <person name="Mitsuda N."/>
            <person name="Ohme-Takagi M."/>
            <person name="Luo Y.B."/>
            <person name="Van de Peer Y."/>
            <person name="Liu Z.J."/>
        </authorList>
    </citation>
    <scope>NUCLEOTIDE SEQUENCE [LARGE SCALE GENOMIC DNA]</scope>
    <source>
        <tissue evidence="2">The whole plant</tissue>
    </source>
</reference>
<dbReference type="EMBL" id="KZ503190">
    <property type="protein sequence ID" value="PKU67511.1"/>
    <property type="molecule type" value="Genomic_DNA"/>
</dbReference>
<organism evidence="2 3">
    <name type="scientific">Dendrobium catenatum</name>
    <dbReference type="NCBI Taxonomy" id="906689"/>
    <lineage>
        <taxon>Eukaryota</taxon>
        <taxon>Viridiplantae</taxon>
        <taxon>Streptophyta</taxon>
        <taxon>Embryophyta</taxon>
        <taxon>Tracheophyta</taxon>
        <taxon>Spermatophyta</taxon>
        <taxon>Magnoliopsida</taxon>
        <taxon>Liliopsida</taxon>
        <taxon>Asparagales</taxon>
        <taxon>Orchidaceae</taxon>
        <taxon>Epidendroideae</taxon>
        <taxon>Malaxideae</taxon>
        <taxon>Dendrobiinae</taxon>
        <taxon>Dendrobium</taxon>
    </lineage>
</organism>
<sequence>MCESWKETIVVLIPKIANANVPYKFRPILLCQSFYKIVAKVLINHLKPVLSSIISKEQGEFVPGRSISSHGMLAQEMMYKFKCSTLKSRLMALKVDREQAYDCMACKTLEEVMKLMGFKGTVYSVGDAVCFSA</sequence>
<protein>
    <submittedName>
        <fullName evidence="2">Integrator complex subunit 11</fullName>
    </submittedName>
</protein>
<evidence type="ECO:0000313" key="2">
    <source>
        <dbReference type="EMBL" id="PKU67511.1"/>
    </source>
</evidence>
<proteinExistence type="predicted"/>
<dbReference type="STRING" id="906689.A0A2I0VVS7"/>
<evidence type="ECO:0000313" key="3">
    <source>
        <dbReference type="Proteomes" id="UP000233837"/>
    </source>
</evidence>